<dbReference type="InterPro" id="IPR050869">
    <property type="entry name" value="H3K4_H4K5_MeTrfase"/>
</dbReference>
<evidence type="ECO:0000256" key="3">
    <source>
        <dbReference type="ARBA" id="ARBA00022833"/>
    </source>
</evidence>
<dbReference type="Gene3D" id="2.170.270.10">
    <property type="entry name" value="SET domain"/>
    <property type="match status" value="1"/>
</dbReference>
<evidence type="ECO:0000256" key="5">
    <source>
        <dbReference type="SAM" id="MobiDB-lite"/>
    </source>
</evidence>
<evidence type="ECO:0000256" key="1">
    <source>
        <dbReference type="ARBA" id="ARBA00022723"/>
    </source>
</evidence>
<name>A0A830HWF9_9CHLO</name>
<evidence type="ECO:0000256" key="2">
    <source>
        <dbReference type="ARBA" id="ARBA00022771"/>
    </source>
</evidence>
<dbReference type="SUPFAM" id="SSF144232">
    <property type="entry name" value="HIT/MYND zinc finger-like"/>
    <property type="match status" value="1"/>
</dbReference>
<evidence type="ECO:0000256" key="4">
    <source>
        <dbReference type="PROSITE-ProRule" id="PRU00134"/>
    </source>
</evidence>
<keyword evidence="1" id="KW-0479">Metal-binding</keyword>
<keyword evidence="3" id="KW-0862">Zinc</keyword>
<feature type="compositionally biased region" description="Acidic residues" evidence="5">
    <location>
        <begin position="104"/>
        <end position="114"/>
    </location>
</feature>
<evidence type="ECO:0000313" key="8">
    <source>
        <dbReference type="Proteomes" id="UP000660262"/>
    </source>
</evidence>
<gene>
    <name evidence="7" type="ORF">PPROV_001050400</name>
</gene>
<dbReference type="GO" id="GO:0005634">
    <property type="term" value="C:nucleus"/>
    <property type="evidence" value="ECO:0007669"/>
    <property type="project" value="TreeGrafter"/>
</dbReference>
<keyword evidence="2 4" id="KW-0863">Zinc-finger</keyword>
<dbReference type="OrthoDB" id="549712at2759"/>
<protein>
    <submittedName>
        <fullName evidence="7">Zinc finger MYND domain-containing protein 15</fullName>
    </submittedName>
</protein>
<dbReference type="PROSITE" id="PS50865">
    <property type="entry name" value="ZF_MYND_2"/>
    <property type="match status" value="1"/>
</dbReference>
<feature type="region of interest" description="Disordered" evidence="5">
    <location>
        <begin position="98"/>
        <end position="117"/>
    </location>
</feature>
<sequence>MSSSSMASGTSVSTAYQVHLPLCVLTNNNIADDVQVDVVLDEPTSNSDHNVWTVQVVDVHNNKNTRLWTSPSISSKVPPAVSAKFKKKKGILEVTYTVSHENEKNDDDDDDDDSAAAPTAGAEFELHAEDKNKNQTQIPENRANMDMPHALFRDAPYVRIESAPPPYGRHAVATQDVKVGTEVFSSLPYAAVISDKYADKLCHACFAPLGSTPRLCAGGCAFAAYCSTECAANDAADHKHECTLLAALKAANQAAGSRGLRLFARVLNKRAREPAEAFAAVAALDEGASGSGDEAERARFLGMAGAVNKLVPPASRMDDVAELARLIAKVHNNLHGVSNMRGEQVAHALYPSASFFNHSCWPSCVVGFSGRALRVHCIDPNGVAAGGILSIAYTEVYASEPVRAQNLLEKKGFRCACDRCKSPRDADVSLTAWATGAPVDERREARMREDARNALIHYQRAGGDVDALETCRARTASLLSRLEATFDLHHELCHECRFLLMDLCRDLGRHKDVVRLTRNLASDHDMHLPKYHPTCALTSYREAESCTSLGDKGGSLKAYEGCLSVLKVCYGVDHADVVEVQKRVVDCSE</sequence>
<dbReference type="PANTHER" id="PTHR12197">
    <property type="entry name" value="HISTONE-LYSINE N-METHYLTRANSFERASE SMYD"/>
    <property type="match status" value="1"/>
</dbReference>
<dbReference type="CDD" id="cd20071">
    <property type="entry name" value="SET_SMYD"/>
    <property type="match status" value="1"/>
</dbReference>
<dbReference type="SUPFAM" id="SSF82199">
    <property type="entry name" value="SET domain"/>
    <property type="match status" value="1"/>
</dbReference>
<keyword evidence="8" id="KW-1185">Reference proteome</keyword>
<feature type="domain" description="MYND-type" evidence="6">
    <location>
        <begin position="202"/>
        <end position="242"/>
    </location>
</feature>
<reference evidence="7" key="1">
    <citation type="submission" date="2020-10" db="EMBL/GenBank/DDBJ databases">
        <title>Unveiling of a novel bifunctional photoreceptor, Dualchrome1, isolated from a cosmopolitan green alga.</title>
        <authorList>
            <person name="Suzuki S."/>
            <person name="Kawachi M."/>
        </authorList>
    </citation>
    <scope>NUCLEOTIDE SEQUENCE</scope>
    <source>
        <strain evidence="7">NIES 2893</strain>
    </source>
</reference>
<evidence type="ECO:0000259" key="6">
    <source>
        <dbReference type="PROSITE" id="PS50865"/>
    </source>
</evidence>
<proteinExistence type="predicted"/>
<accession>A0A830HWF9</accession>
<dbReference type="EMBL" id="BNJQ01000036">
    <property type="protein sequence ID" value="GHP11776.1"/>
    <property type="molecule type" value="Genomic_DNA"/>
</dbReference>
<evidence type="ECO:0000313" key="7">
    <source>
        <dbReference type="EMBL" id="GHP11776.1"/>
    </source>
</evidence>
<dbReference type="PANTHER" id="PTHR12197:SF251">
    <property type="entry name" value="EG:BACR7C10.4 PROTEIN"/>
    <property type="match status" value="1"/>
</dbReference>
<comment type="caution">
    <text evidence="7">The sequence shown here is derived from an EMBL/GenBank/DDBJ whole genome shotgun (WGS) entry which is preliminary data.</text>
</comment>
<dbReference type="AlphaFoldDB" id="A0A830HWF9"/>
<dbReference type="Gene3D" id="1.10.220.160">
    <property type="match status" value="1"/>
</dbReference>
<dbReference type="Proteomes" id="UP000660262">
    <property type="component" value="Unassembled WGS sequence"/>
</dbReference>
<dbReference type="GO" id="GO:0008270">
    <property type="term" value="F:zinc ion binding"/>
    <property type="evidence" value="ECO:0007669"/>
    <property type="project" value="UniProtKB-KW"/>
</dbReference>
<dbReference type="InterPro" id="IPR046341">
    <property type="entry name" value="SET_dom_sf"/>
</dbReference>
<dbReference type="Gene3D" id="6.10.140.2220">
    <property type="match status" value="1"/>
</dbReference>
<organism evidence="7 8">
    <name type="scientific">Pycnococcus provasolii</name>
    <dbReference type="NCBI Taxonomy" id="41880"/>
    <lineage>
        <taxon>Eukaryota</taxon>
        <taxon>Viridiplantae</taxon>
        <taxon>Chlorophyta</taxon>
        <taxon>Pseudoscourfieldiophyceae</taxon>
        <taxon>Pseudoscourfieldiales</taxon>
        <taxon>Pycnococcaceae</taxon>
        <taxon>Pycnococcus</taxon>
    </lineage>
</organism>
<dbReference type="InterPro" id="IPR002893">
    <property type="entry name" value="Znf_MYND"/>
</dbReference>